<sequence length="181" mass="18890">MGLGASVLIGLIAFAGLGALAARLVCPGQAEDAPRTATAVVGGVEAEEPTVPAKAAPEPVGAAAPQRAADRGSPHDAARPVSGLDAALSRARAHSVEPPPEFLAAPRNGQADDLKRIRGIGPALEALLNDIGVWHYDQIASWRARHIALVDERMTGFHGRITRDEWVKQARALVQAQRGEG</sequence>
<evidence type="ECO:0000313" key="3">
    <source>
        <dbReference type="Proteomes" id="UP001652503"/>
    </source>
</evidence>
<reference evidence="2 3" key="1">
    <citation type="submission" date="2022-10" db="EMBL/GenBank/DDBJ databases">
        <title>Defluviimonas sp. nov., isolated from ocean surface water.</title>
        <authorList>
            <person name="He W."/>
            <person name="Wang L."/>
            <person name="Zhang D.-F."/>
        </authorList>
    </citation>
    <scope>NUCLEOTIDE SEQUENCE [LARGE SCALE GENOMIC DNA]</scope>
    <source>
        <strain evidence="2 3">WL0075</strain>
    </source>
</reference>
<name>A0ABT2YXZ6_9RHOB</name>
<evidence type="ECO:0000313" key="2">
    <source>
        <dbReference type="EMBL" id="MCV2863705.1"/>
    </source>
</evidence>
<dbReference type="Proteomes" id="UP001652503">
    <property type="component" value="Unassembled WGS sequence"/>
</dbReference>
<organism evidence="2 3">
    <name type="scientific">Albidovulum sediminicola</name>
    <dbReference type="NCBI Taxonomy" id="2984331"/>
    <lineage>
        <taxon>Bacteria</taxon>
        <taxon>Pseudomonadati</taxon>
        <taxon>Pseudomonadota</taxon>
        <taxon>Alphaproteobacteria</taxon>
        <taxon>Rhodobacterales</taxon>
        <taxon>Paracoccaceae</taxon>
        <taxon>Albidovulum</taxon>
    </lineage>
</organism>
<feature type="compositionally biased region" description="Basic and acidic residues" evidence="1">
    <location>
        <begin position="68"/>
        <end position="78"/>
    </location>
</feature>
<accession>A0ABT2YXZ6</accession>
<protein>
    <submittedName>
        <fullName evidence="2">NADH:ubiquinone oxidoreductase</fullName>
    </submittedName>
</protein>
<feature type="region of interest" description="Disordered" evidence="1">
    <location>
        <begin position="48"/>
        <end position="81"/>
    </location>
</feature>
<gene>
    <name evidence="2" type="ORF">OE647_03005</name>
</gene>
<feature type="compositionally biased region" description="Low complexity" evidence="1">
    <location>
        <begin position="52"/>
        <end position="65"/>
    </location>
</feature>
<evidence type="ECO:0000256" key="1">
    <source>
        <dbReference type="SAM" id="MobiDB-lite"/>
    </source>
</evidence>
<comment type="caution">
    <text evidence="2">The sequence shown here is derived from an EMBL/GenBank/DDBJ whole genome shotgun (WGS) entry which is preliminary data.</text>
</comment>
<dbReference type="Gene3D" id="1.10.150.20">
    <property type="entry name" value="5' to 3' exonuclease, C-terminal subdomain"/>
    <property type="match status" value="1"/>
</dbReference>
<dbReference type="EMBL" id="JAOWLA010000002">
    <property type="protein sequence ID" value="MCV2863705.1"/>
    <property type="molecule type" value="Genomic_DNA"/>
</dbReference>
<proteinExistence type="predicted"/>
<keyword evidence="3" id="KW-1185">Reference proteome</keyword>